<reference evidence="18" key="1">
    <citation type="submission" date="2019-10" db="EMBL/GenBank/DDBJ databases">
        <authorList>
            <consortium name="DOE Joint Genome Institute"/>
            <person name="Kuo A."/>
            <person name="Miyauchi S."/>
            <person name="Kiss E."/>
            <person name="Drula E."/>
            <person name="Kohler A."/>
            <person name="Sanchez-Garcia M."/>
            <person name="Andreopoulos B."/>
            <person name="Barry K.W."/>
            <person name="Bonito G."/>
            <person name="Buee M."/>
            <person name="Carver A."/>
            <person name="Chen C."/>
            <person name="Cichocki N."/>
            <person name="Clum A."/>
            <person name="Culley D."/>
            <person name="Crous P.W."/>
            <person name="Fauchery L."/>
            <person name="Girlanda M."/>
            <person name="Hayes R."/>
            <person name="Keri Z."/>
            <person name="LaButti K."/>
            <person name="Lipzen A."/>
            <person name="Lombard V."/>
            <person name="Magnuson J."/>
            <person name="Maillard F."/>
            <person name="Morin E."/>
            <person name="Murat C."/>
            <person name="Nolan M."/>
            <person name="Ohm R."/>
            <person name="Pangilinan J."/>
            <person name="Pereira M."/>
            <person name="Perotto S."/>
            <person name="Peter M."/>
            <person name="Riley R."/>
            <person name="Sitrit Y."/>
            <person name="Stielow B."/>
            <person name="Szollosi G."/>
            <person name="Zifcakova L."/>
            <person name="Stursova M."/>
            <person name="Spatafora J.W."/>
            <person name="Tedersoo L."/>
            <person name="Vaario L.-M."/>
            <person name="Yamada A."/>
            <person name="Yan M."/>
            <person name="Wang P."/>
            <person name="Xu J."/>
            <person name="Bruns T."/>
            <person name="Baldrian P."/>
            <person name="Vilgalys R."/>
            <person name="Henrissat B."/>
            <person name="Grigoriev I.V."/>
            <person name="Hibbett D."/>
            <person name="Nagy L.G."/>
            <person name="Martin F.M."/>
        </authorList>
    </citation>
    <scope>NUCLEOTIDE SEQUENCE</scope>
    <source>
        <strain evidence="18">Prilba</strain>
    </source>
</reference>
<keyword evidence="5 11" id="KW-0808">Transferase</keyword>
<comment type="caution">
    <text evidence="18">The sequence shown here is derived from an EMBL/GenBank/DDBJ whole genome shotgun (WGS) entry which is preliminary data.</text>
</comment>
<evidence type="ECO:0000259" key="17">
    <source>
        <dbReference type="Pfam" id="PF10394"/>
    </source>
</evidence>
<dbReference type="PIRSF" id="PIRSF038084">
    <property type="entry name" value="HAT-B_cat"/>
    <property type="match status" value="1"/>
</dbReference>
<feature type="site" description="Interaction with histone H4 N-terminus" evidence="14">
    <location>
        <position position="215"/>
    </location>
</feature>
<organism evidence="18 19">
    <name type="scientific">Russula ochroleuca</name>
    <dbReference type="NCBI Taxonomy" id="152965"/>
    <lineage>
        <taxon>Eukaryota</taxon>
        <taxon>Fungi</taxon>
        <taxon>Dikarya</taxon>
        <taxon>Basidiomycota</taxon>
        <taxon>Agaricomycotina</taxon>
        <taxon>Agaricomycetes</taxon>
        <taxon>Russulales</taxon>
        <taxon>Russulaceae</taxon>
        <taxon>Russula</taxon>
    </lineage>
</organism>
<dbReference type="InterPro" id="IPR037113">
    <property type="entry name" value="Hat1_N_sf"/>
</dbReference>
<feature type="binding site" evidence="13">
    <location>
        <position position="307"/>
    </location>
    <ligand>
        <name>acetyl-CoA</name>
        <dbReference type="ChEBI" id="CHEBI:57288"/>
    </ligand>
</feature>
<dbReference type="Gene3D" id="3.40.630.30">
    <property type="match status" value="1"/>
</dbReference>
<dbReference type="InterPro" id="IPR017380">
    <property type="entry name" value="Hist_AcTrfase_B-typ_cat-su"/>
</dbReference>
<keyword evidence="8 11" id="KW-0539">Nucleus</keyword>
<feature type="binding site" evidence="13">
    <location>
        <begin position="267"/>
        <end position="273"/>
    </location>
    <ligand>
        <name>acetyl-CoA</name>
        <dbReference type="ChEBI" id="CHEBI:57288"/>
    </ligand>
</feature>
<dbReference type="GO" id="GO:0000781">
    <property type="term" value="C:chromosome, telomeric region"/>
    <property type="evidence" value="ECO:0007669"/>
    <property type="project" value="GOC"/>
</dbReference>
<evidence type="ECO:0000256" key="6">
    <source>
        <dbReference type="ARBA" id="ARBA00022763"/>
    </source>
</evidence>
<dbReference type="Gene3D" id="3.90.360.10">
    <property type="entry name" value="Histone acetyl transferase 1 (HAT1), N-terminal domain"/>
    <property type="match status" value="1"/>
</dbReference>
<comment type="subunit">
    <text evidence="11">Component of the HAT-B complex composed of at least HAT1 and HAT2. The HAT-B complex binds to histone H4 tail.</text>
</comment>
<sequence length="452" mass="52141">MADWTANSNDALHLSLVRANKDKEALSDGESFENFHPSFTYPVCNNFPPSFADTAELWGIQIYGEDENIYGYSDLVIDLRIASGSLAQFLDVRYSAKVPSSSTLDDVRGTLEKFIPHGYHQTESDFLARVEEDAVSFRPPGEKISSYTRVAPNSATKGKGAVVTLPEDDPDAIVYEVYHATWKSPGFREYHRRMQLFILLYIEAGSYINEEEDSWEFVILYEKRKRRTTPVTETYHFVGYSSLYPFYCFPDKVRFRLSQFVIVPPYQHQGHGSALYRAIYEYVLTKPNISELTVEDPAEAFEDLRDRNDLRMLLSHTAFMSEGFSADAVSHGGGRVKRTTRTSAQGKGRGKGKVVGGKLGPPSDRAWLERWRKDLKIAARQFHRLVEMLIQLHLNPADTRAIKAYRLQVKERLFRFNYEVLAQLEEKERLEKLEETFHSVYEDYRRILEMMR</sequence>
<feature type="region of interest" description="Interaction with histone H4 N-terminus" evidence="13">
    <location>
        <begin position="244"/>
        <end position="246"/>
    </location>
</feature>
<feature type="domain" description="Histone acetyl transferase HAT1 N-terminal" evidence="17">
    <location>
        <begin position="61"/>
        <end position="203"/>
    </location>
</feature>
<dbReference type="EC" id="2.3.1.48" evidence="3 11"/>
<comment type="similarity">
    <text evidence="2 11">Belongs to the HAT1 family.</text>
</comment>
<dbReference type="GO" id="GO:0006281">
    <property type="term" value="P:DNA repair"/>
    <property type="evidence" value="ECO:0007669"/>
    <property type="project" value="UniProtKB-KW"/>
</dbReference>
<feature type="domain" description="Histone acetyl transferase HAT1 N-terminal" evidence="17">
    <location>
        <begin position="4"/>
        <end position="43"/>
    </location>
</feature>
<evidence type="ECO:0000256" key="1">
    <source>
        <dbReference type="ARBA" id="ARBA00004123"/>
    </source>
</evidence>
<dbReference type="GO" id="GO:0031509">
    <property type="term" value="P:subtelomeric heterochromatin formation"/>
    <property type="evidence" value="ECO:0007669"/>
    <property type="project" value="InterPro"/>
</dbReference>
<dbReference type="GO" id="GO:0042393">
    <property type="term" value="F:histone binding"/>
    <property type="evidence" value="ECO:0007669"/>
    <property type="project" value="InterPro"/>
</dbReference>
<evidence type="ECO:0000256" key="5">
    <source>
        <dbReference type="ARBA" id="ARBA00022679"/>
    </source>
</evidence>
<evidence type="ECO:0000256" key="8">
    <source>
        <dbReference type="ARBA" id="ARBA00023242"/>
    </source>
</evidence>
<keyword evidence="11" id="KW-0963">Cytoplasm</keyword>
<evidence type="ECO:0000313" key="19">
    <source>
        <dbReference type="Proteomes" id="UP000759537"/>
    </source>
</evidence>
<evidence type="ECO:0000256" key="15">
    <source>
        <dbReference type="SAM" id="MobiDB-lite"/>
    </source>
</evidence>
<feature type="active site" description="Proton donor/acceptor" evidence="12">
    <location>
        <position position="295"/>
    </location>
</feature>
<dbReference type="GO" id="GO:0005634">
    <property type="term" value="C:nucleus"/>
    <property type="evidence" value="ECO:0007669"/>
    <property type="project" value="UniProtKB-SubCell"/>
</dbReference>
<dbReference type="CDD" id="cd04301">
    <property type="entry name" value="NAT_SF"/>
    <property type="match status" value="1"/>
</dbReference>
<comment type="subcellular location">
    <subcellularLocation>
        <location evidence="11">Cytoplasm</location>
    </subcellularLocation>
    <subcellularLocation>
        <location evidence="1 11">Nucleus</location>
    </subcellularLocation>
</comment>
<evidence type="ECO:0000256" key="4">
    <source>
        <dbReference type="ARBA" id="ARBA00021268"/>
    </source>
</evidence>
<dbReference type="Pfam" id="PF21184">
    <property type="entry name" value="HAT1_C_fung"/>
    <property type="match status" value="1"/>
</dbReference>
<accession>A0A9P5T7T1</accession>
<feature type="region of interest" description="Interaction with histone H4 N-terminus" evidence="13">
    <location>
        <begin position="65"/>
        <end position="67"/>
    </location>
</feature>
<dbReference type="EMBL" id="WHVB01000010">
    <property type="protein sequence ID" value="KAF8479104.1"/>
    <property type="molecule type" value="Genomic_DNA"/>
</dbReference>
<evidence type="ECO:0000256" key="9">
    <source>
        <dbReference type="ARBA" id="ARBA00023315"/>
    </source>
</evidence>
<keyword evidence="9 11" id="KW-0012">Acyltransferase</keyword>
<dbReference type="OrthoDB" id="10253098at2759"/>
<comment type="function">
    <text evidence="11">Catalytic component of the histone acetylase B (HAT-B) complex. Has intrinsic substrate specificity that modifies lysine in recognition sequence GXGKXG. Involved in DNA double-strand break repair.</text>
</comment>
<dbReference type="SUPFAM" id="SSF55729">
    <property type="entry name" value="Acyl-CoA N-acyltransferases (Nat)"/>
    <property type="match status" value="1"/>
</dbReference>
<evidence type="ECO:0000256" key="10">
    <source>
        <dbReference type="ARBA" id="ARBA00048017"/>
    </source>
</evidence>
<evidence type="ECO:0000259" key="16">
    <source>
        <dbReference type="Pfam" id="PF00583"/>
    </source>
</evidence>
<evidence type="ECO:0000256" key="12">
    <source>
        <dbReference type="PIRSR" id="PIRSR038084-1"/>
    </source>
</evidence>
<dbReference type="GO" id="GO:0004402">
    <property type="term" value="F:histone acetyltransferase activity"/>
    <property type="evidence" value="ECO:0007669"/>
    <property type="project" value="UniProtKB-UniRule"/>
</dbReference>
<dbReference type="InterPro" id="IPR000182">
    <property type="entry name" value="GNAT_dom"/>
</dbReference>
<dbReference type="Proteomes" id="UP000759537">
    <property type="component" value="Unassembled WGS sequence"/>
</dbReference>
<keyword evidence="7" id="KW-0234">DNA repair</keyword>
<gene>
    <name evidence="18" type="ORF">DFH94DRAFT_40325</name>
</gene>
<evidence type="ECO:0000256" key="7">
    <source>
        <dbReference type="ARBA" id="ARBA00023204"/>
    </source>
</evidence>
<evidence type="ECO:0000313" key="18">
    <source>
        <dbReference type="EMBL" id="KAF8479104.1"/>
    </source>
</evidence>
<evidence type="ECO:0000256" key="2">
    <source>
        <dbReference type="ARBA" id="ARBA00010543"/>
    </source>
</evidence>
<keyword evidence="6" id="KW-0227">DNA damage</keyword>
<comment type="catalytic activity">
    <reaction evidence="10 11">
        <text>L-lysyl-[protein] + acetyl-CoA = N(6)-acetyl-L-lysyl-[protein] + CoA + H(+)</text>
        <dbReference type="Rhea" id="RHEA:45948"/>
        <dbReference type="Rhea" id="RHEA-COMP:9752"/>
        <dbReference type="Rhea" id="RHEA-COMP:10731"/>
        <dbReference type="ChEBI" id="CHEBI:15378"/>
        <dbReference type="ChEBI" id="CHEBI:29969"/>
        <dbReference type="ChEBI" id="CHEBI:57287"/>
        <dbReference type="ChEBI" id="CHEBI:57288"/>
        <dbReference type="ChEBI" id="CHEBI:61930"/>
        <dbReference type="EC" id="2.3.1.48"/>
    </reaction>
</comment>
<dbReference type="Gene3D" id="1.10.10.390">
    <property type="match status" value="1"/>
</dbReference>
<evidence type="ECO:0000256" key="13">
    <source>
        <dbReference type="PIRSR" id="PIRSR038084-2"/>
    </source>
</evidence>
<dbReference type="InterPro" id="IPR019467">
    <property type="entry name" value="Hat1_N"/>
</dbReference>
<dbReference type="PANTHER" id="PTHR12046">
    <property type="entry name" value="HISTONE ACETYLTRANSFERASE TYPE B CATALYTIC SUBUNIT"/>
    <property type="match status" value="1"/>
</dbReference>
<dbReference type="InterPro" id="IPR013523">
    <property type="entry name" value="Hist_AcTrfase_HAT1_C"/>
</dbReference>
<feature type="region of interest" description="Disordered" evidence="15">
    <location>
        <begin position="330"/>
        <end position="356"/>
    </location>
</feature>
<dbReference type="Pfam" id="PF10394">
    <property type="entry name" value="Hat1_N"/>
    <property type="match status" value="2"/>
</dbReference>
<evidence type="ECO:0000256" key="14">
    <source>
        <dbReference type="PIRSR" id="PIRSR038084-3"/>
    </source>
</evidence>
<dbReference type="InterPro" id="IPR016181">
    <property type="entry name" value="Acyl_CoA_acyltransferase"/>
</dbReference>
<reference evidence="18" key="2">
    <citation type="journal article" date="2020" name="Nat. Commun.">
        <title>Large-scale genome sequencing of mycorrhizal fungi provides insights into the early evolution of symbiotic traits.</title>
        <authorList>
            <person name="Miyauchi S."/>
            <person name="Kiss E."/>
            <person name="Kuo A."/>
            <person name="Drula E."/>
            <person name="Kohler A."/>
            <person name="Sanchez-Garcia M."/>
            <person name="Morin E."/>
            <person name="Andreopoulos B."/>
            <person name="Barry K.W."/>
            <person name="Bonito G."/>
            <person name="Buee M."/>
            <person name="Carver A."/>
            <person name="Chen C."/>
            <person name="Cichocki N."/>
            <person name="Clum A."/>
            <person name="Culley D."/>
            <person name="Crous P.W."/>
            <person name="Fauchery L."/>
            <person name="Girlanda M."/>
            <person name="Hayes R.D."/>
            <person name="Keri Z."/>
            <person name="LaButti K."/>
            <person name="Lipzen A."/>
            <person name="Lombard V."/>
            <person name="Magnuson J."/>
            <person name="Maillard F."/>
            <person name="Murat C."/>
            <person name="Nolan M."/>
            <person name="Ohm R.A."/>
            <person name="Pangilinan J."/>
            <person name="Pereira M.F."/>
            <person name="Perotto S."/>
            <person name="Peter M."/>
            <person name="Pfister S."/>
            <person name="Riley R."/>
            <person name="Sitrit Y."/>
            <person name="Stielow J.B."/>
            <person name="Szollosi G."/>
            <person name="Zifcakova L."/>
            <person name="Stursova M."/>
            <person name="Spatafora J.W."/>
            <person name="Tedersoo L."/>
            <person name="Vaario L.M."/>
            <person name="Yamada A."/>
            <person name="Yan M."/>
            <person name="Wang P."/>
            <person name="Xu J."/>
            <person name="Bruns T."/>
            <person name="Baldrian P."/>
            <person name="Vilgalys R."/>
            <person name="Dunand C."/>
            <person name="Henrissat B."/>
            <person name="Grigoriev I.V."/>
            <person name="Hibbett D."/>
            <person name="Nagy L.G."/>
            <person name="Martin F.M."/>
        </authorList>
    </citation>
    <scope>NUCLEOTIDE SEQUENCE</scope>
    <source>
        <strain evidence="18">Prilba</strain>
    </source>
</reference>
<dbReference type="GO" id="GO:0005737">
    <property type="term" value="C:cytoplasm"/>
    <property type="evidence" value="ECO:0007669"/>
    <property type="project" value="UniProtKB-SubCell"/>
</dbReference>
<dbReference type="AlphaFoldDB" id="A0A9P5T7T1"/>
<feature type="domain" description="N-acetyltransferase" evidence="16">
    <location>
        <begin position="210"/>
        <end position="294"/>
    </location>
</feature>
<name>A0A9P5T7T1_9AGAM</name>
<keyword evidence="19" id="KW-1185">Reference proteome</keyword>
<protein>
    <recommendedName>
        <fullName evidence="4 11">Histone acetyltransferase type B catalytic subunit</fullName>
        <ecNumber evidence="3 11">2.3.1.48</ecNumber>
    </recommendedName>
</protein>
<proteinExistence type="inferred from homology"/>
<feature type="binding site" evidence="13">
    <location>
        <begin position="260"/>
        <end position="262"/>
    </location>
    <ligand>
        <name>acetyl-CoA</name>
        <dbReference type="ChEBI" id="CHEBI:57288"/>
    </ligand>
</feature>
<evidence type="ECO:0000256" key="3">
    <source>
        <dbReference type="ARBA" id="ARBA00013184"/>
    </source>
</evidence>
<dbReference type="Pfam" id="PF00583">
    <property type="entry name" value="Acetyltransf_1"/>
    <property type="match status" value="1"/>
</dbReference>
<evidence type="ECO:0000256" key="11">
    <source>
        <dbReference type="PIRNR" id="PIRNR038084"/>
    </source>
</evidence>